<gene>
    <name evidence="2" type="ORF">EST38_g5384</name>
</gene>
<dbReference type="OrthoDB" id="10036721at2759"/>
<dbReference type="Proteomes" id="UP000290288">
    <property type="component" value="Unassembled WGS sequence"/>
</dbReference>
<reference evidence="2 3" key="1">
    <citation type="submission" date="2019-01" db="EMBL/GenBank/DDBJ databases">
        <title>Draft genome sequence of Psathyrella aberdarensis IHI B618.</title>
        <authorList>
            <person name="Buettner E."/>
            <person name="Kellner H."/>
        </authorList>
    </citation>
    <scope>NUCLEOTIDE SEQUENCE [LARGE SCALE GENOMIC DNA]</scope>
    <source>
        <strain evidence="2 3">IHI B618</strain>
    </source>
</reference>
<keyword evidence="1" id="KW-0472">Membrane</keyword>
<evidence type="ECO:0000313" key="3">
    <source>
        <dbReference type="Proteomes" id="UP000290288"/>
    </source>
</evidence>
<evidence type="ECO:0000256" key="1">
    <source>
        <dbReference type="SAM" id="Phobius"/>
    </source>
</evidence>
<organism evidence="2 3">
    <name type="scientific">Candolleomyces aberdarensis</name>
    <dbReference type="NCBI Taxonomy" id="2316362"/>
    <lineage>
        <taxon>Eukaryota</taxon>
        <taxon>Fungi</taxon>
        <taxon>Dikarya</taxon>
        <taxon>Basidiomycota</taxon>
        <taxon>Agaricomycotina</taxon>
        <taxon>Agaricomycetes</taxon>
        <taxon>Agaricomycetidae</taxon>
        <taxon>Agaricales</taxon>
        <taxon>Agaricineae</taxon>
        <taxon>Psathyrellaceae</taxon>
        <taxon>Candolleomyces</taxon>
    </lineage>
</organism>
<comment type="caution">
    <text evidence="2">The sequence shown here is derived from an EMBL/GenBank/DDBJ whole genome shotgun (WGS) entry which is preliminary data.</text>
</comment>
<dbReference type="AlphaFoldDB" id="A0A4Q2DKN9"/>
<keyword evidence="3" id="KW-1185">Reference proteome</keyword>
<name>A0A4Q2DKN9_9AGAR</name>
<protein>
    <submittedName>
        <fullName evidence="2">Uncharacterized protein</fullName>
    </submittedName>
</protein>
<keyword evidence="1" id="KW-1133">Transmembrane helix</keyword>
<evidence type="ECO:0000313" key="2">
    <source>
        <dbReference type="EMBL" id="RXW20469.1"/>
    </source>
</evidence>
<keyword evidence="1" id="KW-0812">Transmembrane</keyword>
<dbReference type="Gene3D" id="2.60.120.260">
    <property type="entry name" value="Galactose-binding domain-like"/>
    <property type="match status" value="1"/>
</dbReference>
<feature type="transmembrane region" description="Helical" evidence="1">
    <location>
        <begin position="183"/>
        <end position="204"/>
    </location>
</feature>
<accession>A0A4Q2DKN9</accession>
<dbReference type="STRING" id="2316362.A0A4Q2DKN9"/>
<dbReference type="EMBL" id="SDEE01000147">
    <property type="protein sequence ID" value="RXW20469.1"/>
    <property type="molecule type" value="Genomic_DNA"/>
</dbReference>
<sequence length="227" mass="24558">MAVDNYFALYINGAVVHPADPNNDLWTALAFEVPIRPSTNNSTGDGKVVFSVRGVNARDTPHINQNPAGIVAAIKISFDGNKESETFITGANMKWRGEALLEPGWVEVDFDDSKWNDAVVFSPQLANAIWAPHRRRSPTMMLVGTSLPHPSTISSVPVASSVPVHIGGPTWGDWTITLGPRELAGILIGLAFVTVVLAGMAAFLRARLKSIRRASYKNLQSNIISTK</sequence>
<proteinExistence type="predicted"/>